<dbReference type="Proteomes" id="UP001163821">
    <property type="component" value="Unassembled WGS sequence"/>
</dbReference>
<evidence type="ECO:0000313" key="1">
    <source>
        <dbReference type="EMBL" id="MCW0484561.1"/>
    </source>
</evidence>
<protein>
    <recommendedName>
        <fullName evidence="3">Killer suppression protein HigA</fullName>
    </recommendedName>
</protein>
<evidence type="ECO:0008006" key="3">
    <source>
        <dbReference type="Google" id="ProtNLM"/>
    </source>
</evidence>
<reference evidence="1" key="1">
    <citation type="submission" date="2022-10" db="EMBL/GenBank/DDBJ databases">
        <title>Gaoshiqiia sediminis gen. nov., sp. nov., isolated from coastal sediment.</title>
        <authorList>
            <person name="Yu W.X."/>
            <person name="Mu D.S."/>
            <person name="Du J.Z."/>
            <person name="Liang Y.Q."/>
        </authorList>
    </citation>
    <scope>NUCLEOTIDE SEQUENCE</scope>
    <source>
        <strain evidence="1">A06</strain>
    </source>
</reference>
<dbReference type="InterPro" id="IPR035093">
    <property type="entry name" value="RelE/ParE_toxin_dom_sf"/>
</dbReference>
<evidence type="ECO:0000313" key="2">
    <source>
        <dbReference type="Proteomes" id="UP001163821"/>
    </source>
</evidence>
<organism evidence="1 2">
    <name type="scientific">Gaoshiqia sediminis</name>
    <dbReference type="NCBI Taxonomy" id="2986998"/>
    <lineage>
        <taxon>Bacteria</taxon>
        <taxon>Pseudomonadati</taxon>
        <taxon>Bacteroidota</taxon>
        <taxon>Bacteroidia</taxon>
        <taxon>Marinilabiliales</taxon>
        <taxon>Prolixibacteraceae</taxon>
        <taxon>Gaoshiqia</taxon>
    </lineage>
</organism>
<gene>
    <name evidence="1" type="ORF">N2K84_17615</name>
</gene>
<comment type="caution">
    <text evidence="1">The sequence shown here is derived from an EMBL/GenBank/DDBJ whole genome shotgun (WGS) entry which is preliminary data.</text>
</comment>
<dbReference type="Gene3D" id="3.30.2310.20">
    <property type="entry name" value="RelE-like"/>
    <property type="match status" value="1"/>
</dbReference>
<sequence length="110" mass="12837">MNITFANKKLKDWANNYALAQKKMGAERAKKYHQRLGDMRDIESFAFIDSLPGRFHQLTGDRNGQWACDLDHPYRLILEPADDPLPRDELGNLILKELRIVDIIEIVDYH</sequence>
<accession>A0AA42C9W3</accession>
<name>A0AA42C9W3_9BACT</name>
<dbReference type="SUPFAM" id="SSF143011">
    <property type="entry name" value="RelE-like"/>
    <property type="match status" value="1"/>
</dbReference>
<keyword evidence="2" id="KW-1185">Reference proteome</keyword>
<dbReference type="RefSeq" id="WP_282593153.1">
    <property type="nucleotide sequence ID" value="NZ_JAPAAF010000041.1"/>
</dbReference>
<dbReference type="AlphaFoldDB" id="A0AA42C9W3"/>
<proteinExistence type="predicted"/>
<dbReference type="EMBL" id="JAPAAF010000041">
    <property type="protein sequence ID" value="MCW0484561.1"/>
    <property type="molecule type" value="Genomic_DNA"/>
</dbReference>